<dbReference type="RefSeq" id="WP_169660663.1">
    <property type="nucleotide sequence ID" value="NZ_JABANE010000164.1"/>
</dbReference>
<name>A0A7X9S1E2_9BACT</name>
<dbReference type="SUPFAM" id="SSF48452">
    <property type="entry name" value="TPR-like"/>
    <property type="match status" value="1"/>
</dbReference>
<proteinExistence type="predicted"/>
<dbReference type="AlphaFoldDB" id="A0A7X9S1E2"/>
<accession>A0A7X9S1E2</accession>
<keyword evidence="2" id="KW-1185">Reference proteome</keyword>
<dbReference type="EMBL" id="JABANE010000164">
    <property type="protein sequence ID" value="NME72474.1"/>
    <property type="molecule type" value="Genomic_DNA"/>
</dbReference>
<sequence>MDKDLILKVEKLLQEEDFSNIPDLLSPYVDKEVKAKELLGLCYLGQWNNEEAEAIFEELKDAVADNADYHYYYGASLGQQAKGANMLKLMQIAPKSKAAFERAIEIDPKHVPAHWGLLRYYGNAPAMFGGYPKGKELADSLATFNEKEAQDAYNFLKDKFGK</sequence>
<dbReference type="Gene3D" id="1.25.40.10">
    <property type="entry name" value="Tetratricopeptide repeat domain"/>
    <property type="match status" value="1"/>
</dbReference>
<organism evidence="1 2">
    <name type="scientific">Flammeovirga aprica JL-4</name>
    <dbReference type="NCBI Taxonomy" id="694437"/>
    <lineage>
        <taxon>Bacteria</taxon>
        <taxon>Pseudomonadati</taxon>
        <taxon>Bacteroidota</taxon>
        <taxon>Cytophagia</taxon>
        <taxon>Cytophagales</taxon>
        <taxon>Flammeovirgaceae</taxon>
        <taxon>Flammeovirga</taxon>
    </lineage>
</organism>
<protein>
    <recommendedName>
        <fullName evidence="3">Tetratricopeptide repeat protein</fullName>
    </recommendedName>
</protein>
<dbReference type="Proteomes" id="UP000576082">
    <property type="component" value="Unassembled WGS sequence"/>
</dbReference>
<gene>
    <name evidence="1" type="ORF">HHU12_31220</name>
</gene>
<evidence type="ECO:0000313" key="2">
    <source>
        <dbReference type="Proteomes" id="UP000576082"/>
    </source>
</evidence>
<evidence type="ECO:0000313" key="1">
    <source>
        <dbReference type="EMBL" id="NME72474.1"/>
    </source>
</evidence>
<comment type="caution">
    <text evidence="1">The sequence shown here is derived from an EMBL/GenBank/DDBJ whole genome shotgun (WGS) entry which is preliminary data.</text>
</comment>
<reference evidence="1 2" key="1">
    <citation type="submission" date="2020-04" db="EMBL/GenBank/DDBJ databases">
        <title>Flammeovirga sp. SR4, a novel species isolated from seawater.</title>
        <authorList>
            <person name="Wang X."/>
        </authorList>
    </citation>
    <scope>NUCLEOTIDE SEQUENCE [LARGE SCALE GENOMIC DNA]</scope>
    <source>
        <strain evidence="1 2">ATCC 23126</strain>
    </source>
</reference>
<dbReference type="InterPro" id="IPR011990">
    <property type="entry name" value="TPR-like_helical_dom_sf"/>
</dbReference>
<evidence type="ECO:0008006" key="3">
    <source>
        <dbReference type="Google" id="ProtNLM"/>
    </source>
</evidence>